<feature type="region of interest" description="Disordered" evidence="1">
    <location>
        <begin position="78"/>
        <end position="224"/>
    </location>
</feature>
<evidence type="ECO:0000256" key="1">
    <source>
        <dbReference type="SAM" id="MobiDB-lite"/>
    </source>
</evidence>
<comment type="caution">
    <text evidence="2">The sequence shown here is derived from an EMBL/GenBank/DDBJ whole genome shotgun (WGS) entry which is preliminary data.</text>
</comment>
<accession>A0ABR1LUD1</accession>
<evidence type="ECO:0000313" key="3">
    <source>
        <dbReference type="Proteomes" id="UP001360953"/>
    </source>
</evidence>
<feature type="compositionally biased region" description="Polar residues" evidence="1">
    <location>
        <begin position="131"/>
        <end position="156"/>
    </location>
</feature>
<dbReference type="Proteomes" id="UP001360953">
    <property type="component" value="Unassembled WGS sequence"/>
</dbReference>
<feature type="compositionally biased region" description="Basic and acidic residues" evidence="1">
    <location>
        <begin position="180"/>
        <end position="210"/>
    </location>
</feature>
<protein>
    <submittedName>
        <fullName evidence="2">Uncharacterized protein</fullName>
    </submittedName>
</protein>
<dbReference type="GeneID" id="92033045"/>
<dbReference type="EMBL" id="JBBPEH010000005">
    <property type="protein sequence ID" value="KAK7538810.1"/>
    <property type="molecule type" value="Genomic_DNA"/>
</dbReference>
<proteinExistence type="predicted"/>
<gene>
    <name evidence="2" type="ORF">J3D65DRAFT_623210</name>
</gene>
<name>A0ABR1LUD1_9PEZI</name>
<organism evidence="2 3">
    <name type="scientific">Phyllosticta citribraziliensis</name>
    <dbReference type="NCBI Taxonomy" id="989973"/>
    <lineage>
        <taxon>Eukaryota</taxon>
        <taxon>Fungi</taxon>
        <taxon>Dikarya</taxon>
        <taxon>Ascomycota</taxon>
        <taxon>Pezizomycotina</taxon>
        <taxon>Dothideomycetes</taxon>
        <taxon>Dothideomycetes incertae sedis</taxon>
        <taxon>Botryosphaeriales</taxon>
        <taxon>Phyllostictaceae</taxon>
        <taxon>Phyllosticta</taxon>
    </lineage>
</organism>
<evidence type="ECO:0000313" key="2">
    <source>
        <dbReference type="EMBL" id="KAK7538810.1"/>
    </source>
</evidence>
<keyword evidence="3" id="KW-1185">Reference proteome</keyword>
<sequence length="224" mass="24372">MPNQSFAAGSFDVLLLSSFLTKTLQSLQRTWLTLTFYPLPTTLRCFSTIIQASSTAMTFLRASSSSLRATKLRRALRAAPRATMATTPRRLANQDYGSTDSSPKAAKEQPSSSATRSKEHPGAPAPDVGQNKESSTSSSKADQKQQGESNDTTTSNNKDKAVKGARPKILDENAPAEINEDVKQHNREMEQRHDRADTKLANDDVEKDKVPPGFWSGQGGRMGG</sequence>
<dbReference type="RefSeq" id="XP_066656497.1">
    <property type="nucleotide sequence ID" value="XM_066800139.1"/>
</dbReference>
<reference evidence="2 3" key="1">
    <citation type="submission" date="2024-04" db="EMBL/GenBank/DDBJ databases">
        <title>Phyllosticta paracitricarpa is synonymous to the EU quarantine fungus P. citricarpa based on phylogenomic analyses.</title>
        <authorList>
            <consortium name="Lawrence Berkeley National Laboratory"/>
            <person name="Van ingen-buijs V.A."/>
            <person name="Van westerhoven A.C."/>
            <person name="Haridas S."/>
            <person name="Skiadas P."/>
            <person name="Martin F."/>
            <person name="Groenewald J.Z."/>
            <person name="Crous P.W."/>
            <person name="Seidl M.F."/>
        </authorList>
    </citation>
    <scope>NUCLEOTIDE SEQUENCE [LARGE SCALE GENOMIC DNA]</scope>
    <source>
        <strain evidence="2 3">CPC 17464</strain>
    </source>
</reference>
<feature type="compositionally biased region" description="Low complexity" evidence="1">
    <location>
        <begin position="78"/>
        <end position="91"/>
    </location>
</feature>